<accession>A0AAD8Y6C5</accession>
<evidence type="ECO:0000313" key="4">
    <source>
        <dbReference type="Proteomes" id="UP001224775"/>
    </source>
</evidence>
<evidence type="ECO:0000256" key="1">
    <source>
        <dbReference type="SAM" id="MobiDB-lite"/>
    </source>
</evidence>
<proteinExistence type="predicted"/>
<feature type="signal peptide" evidence="2">
    <location>
        <begin position="1"/>
        <end position="18"/>
    </location>
</feature>
<evidence type="ECO:0000313" key="3">
    <source>
        <dbReference type="EMBL" id="KAK1740483.1"/>
    </source>
</evidence>
<evidence type="ECO:0000256" key="2">
    <source>
        <dbReference type="SAM" id="SignalP"/>
    </source>
</evidence>
<keyword evidence="4" id="KW-1185">Reference proteome</keyword>
<feature type="region of interest" description="Disordered" evidence="1">
    <location>
        <begin position="300"/>
        <end position="332"/>
    </location>
</feature>
<feature type="chain" id="PRO_5042056255" evidence="2">
    <location>
        <begin position="19"/>
        <end position="332"/>
    </location>
</feature>
<dbReference type="Proteomes" id="UP001224775">
    <property type="component" value="Unassembled WGS sequence"/>
</dbReference>
<feature type="region of interest" description="Disordered" evidence="1">
    <location>
        <begin position="28"/>
        <end position="48"/>
    </location>
</feature>
<sequence length="332" mass="37065">MKSKAIAILATLVIRSLAQDDVRELYRGGGGGGRGGGRGGRGGGGKGKDRVERLFKANCYWGEDESTPLISRINEKCDGYDCMGFTECLEWETIEDDILIEGCDDDMSKEYASDLKDTINTALQVKREKFKEMSIEDRANYRQQKEDMQQRNAENVMNCGCCADNPDFQLGELVDKIEGAVAKTLGFDTPKGDSVTCVGRLQAMVDAKCPDFISSCPDEAIDIGRECILEKPERPNVDWAGISLQDTIEWKEQRNEFKTQVLKCSCCTGIPVAVLFGDTSAESEEETEVEANELLGIITEDEDRPSSSKIQLTIPLPNRPYRPHRRRQQFQF</sequence>
<dbReference type="EMBL" id="JATAAI010000015">
    <property type="protein sequence ID" value="KAK1740483.1"/>
    <property type="molecule type" value="Genomic_DNA"/>
</dbReference>
<comment type="caution">
    <text evidence="3">The sequence shown here is derived from an EMBL/GenBank/DDBJ whole genome shotgun (WGS) entry which is preliminary data.</text>
</comment>
<keyword evidence="2" id="KW-0732">Signal</keyword>
<organism evidence="3 4">
    <name type="scientific">Skeletonema marinoi</name>
    <dbReference type="NCBI Taxonomy" id="267567"/>
    <lineage>
        <taxon>Eukaryota</taxon>
        <taxon>Sar</taxon>
        <taxon>Stramenopiles</taxon>
        <taxon>Ochrophyta</taxon>
        <taxon>Bacillariophyta</taxon>
        <taxon>Coscinodiscophyceae</taxon>
        <taxon>Thalassiosirophycidae</taxon>
        <taxon>Thalassiosirales</taxon>
        <taxon>Skeletonemataceae</taxon>
        <taxon>Skeletonema</taxon>
        <taxon>Skeletonema marinoi-dohrnii complex</taxon>
    </lineage>
</organism>
<protein>
    <submittedName>
        <fullName evidence="3">Uncharacterized protein</fullName>
    </submittedName>
</protein>
<dbReference type="AlphaFoldDB" id="A0AAD8Y6C5"/>
<reference evidence="3" key="1">
    <citation type="submission" date="2023-06" db="EMBL/GenBank/DDBJ databases">
        <title>Survivors Of The Sea: Transcriptome response of Skeletonema marinoi to long-term dormancy.</title>
        <authorList>
            <person name="Pinder M.I.M."/>
            <person name="Kourtchenko O."/>
            <person name="Robertson E.K."/>
            <person name="Larsson T."/>
            <person name="Maumus F."/>
            <person name="Osuna-Cruz C.M."/>
            <person name="Vancaester E."/>
            <person name="Stenow R."/>
            <person name="Vandepoele K."/>
            <person name="Ploug H."/>
            <person name="Bruchert V."/>
            <person name="Godhe A."/>
            <person name="Topel M."/>
        </authorList>
    </citation>
    <scope>NUCLEOTIDE SEQUENCE</scope>
    <source>
        <strain evidence="3">R05AC</strain>
    </source>
</reference>
<name>A0AAD8Y6C5_9STRA</name>
<gene>
    <name evidence="3" type="ORF">QTG54_008578</name>
</gene>
<feature type="compositionally biased region" description="Gly residues" evidence="1">
    <location>
        <begin position="28"/>
        <end position="45"/>
    </location>
</feature>
<feature type="compositionally biased region" description="Basic residues" evidence="1">
    <location>
        <begin position="321"/>
        <end position="332"/>
    </location>
</feature>